<evidence type="ECO:0000256" key="2">
    <source>
        <dbReference type="ARBA" id="ARBA00010897"/>
    </source>
</evidence>
<evidence type="ECO:0000259" key="10">
    <source>
        <dbReference type="Pfam" id="PF17767"/>
    </source>
</evidence>
<dbReference type="STRING" id="670580.A0A1X6MRZ1"/>
<dbReference type="GO" id="GO:0004516">
    <property type="term" value="F:nicotinate phosphoribosyltransferase activity"/>
    <property type="evidence" value="ECO:0007669"/>
    <property type="project" value="UniProtKB-UniRule"/>
</dbReference>
<keyword evidence="5 8" id="KW-0436">Ligase</keyword>
<dbReference type="InterPro" id="IPR006406">
    <property type="entry name" value="Nic_PRibTrfase"/>
</dbReference>
<evidence type="ECO:0000256" key="1">
    <source>
        <dbReference type="ARBA" id="ARBA00004952"/>
    </source>
</evidence>
<evidence type="ECO:0000313" key="12">
    <source>
        <dbReference type="Proteomes" id="UP000194127"/>
    </source>
</evidence>
<dbReference type="GO" id="GO:0005829">
    <property type="term" value="C:cytosol"/>
    <property type="evidence" value="ECO:0007669"/>
    <property type="project" value="TreeGrafter"/>
</dbReference>
<dbReference type="NCBIfam" id="TIGR01514">
    <property type="entry name" value="NAPRTase"/>
    <property type="match status" value="1"/>
</dbReference>
<organism evidence="11 12">
    <name type="scientific">Postia placenta MAD-698-R-SB12</name>
    <dbReference type="NCBI Taxonomy" id="670580"/>
    <lineage>
        <taxon>Eukaryota</taxon>
        <taxon>Fungi</taxon>
        <taxon>Dikarya</taxon>
        <taxon>Basidiomycota</taxon>
        <taxon>Agaricomycotina</taxon>
        <taxon>Agaricomycetes</taxon>
        <taxon>Polyporales</taxon>
        <taxon>Adustoporiaceae</taxon>
        <taxon>Rhodonia</taxon>
    </lineage>
</organism>
<dbReference type="PANTHER" id="PTHR11098">
    <property type="entry name" value="NICOTINATE PHOSPHORIBOSYLTRANSFERASE"/>
    <property type="match status" value="1"/>
</dbReference>
<reference evidence="11 12" key="1">
    <citation type="submission" date="2017-04" db="EMBL/GenBank/DDBJ databases">
        <title>Genome Sequence of the Model Brown-Rot Fungus Postia placenta SB12.</title>
        <authorList>
            <consortium name="DOE Joint Genome Institute"/>
            <person name="Gaskell J."/>
            <person name="Kersten P."/>
            <person name="Larrondo L.F."/>
            <person name="Canessa P."/>
            <person name="Martinez D."/>
            <person name="Hibbett D."/>
            <person name="Schmoll M."/>
            <person name="Kubicek C.P."/>
            <person name="Martinez A.T."/>
            <person name="Yadav J."/>
            <person name="Master E."/>
            <person name="Magnuson J.K."/>
            <person name="James T."/>
            <person name="Yaver D."/>
            <person name="Berka R."/>
            <person name="Labutti K."/>
            <person name="Lipzen A."/>
            <person name="Aerts A."/>
            <person name="Barry K."/>
            <person name="Henrissat B."/>
            <person name="Blanchette R."/>
            <person name="Grigoriev I."/>
            <person name="Cullen D."/>
        </authorList>
    </citation>
    <scope>NUCLEOTIDE SEQUENCE [LARGE SCALE GENOMIC DNA]</scope>
    <source>
        <strain evidence="11 12">MAD-698-R-SB12</strain>
    </source>
</reference>
<keyword evidence="4" id="KW-0597">Phosphoprotein</keyword>
<dbReference type="SUPFAM" id="SSF51690">
    <property type="entry name" value="Nicotinate/Quinolinate PRTase C-terminal domain-like"/>
    <property type="match status" value="1"/>
</dbReference>
<keyword evidence="6 8" id="KW-0662">Pyridine nucleotide biosynthesis</keyword>
<accession>A0A1X6MRZ1</accession>
<dbReference type="OrthoDB" id="193380at2759"/>
<dbReference type="EC" id="6.3.4.21" evidence="3 8"/>
<gene>
    <name evidence="11" type="ORF">POSPLADRAFT_1049188</name>
</gene>
<proteinExistence type="inferred from homology"/>
<feature type="domain" description="Nicotinate phosphoribosyltransferase N-terminal" evidence="10">
    <location>
        <begin position="14"/>
        <end position="141"/>
    </location>
</feature>
<name>A0A1X6MRZ1_9APHY</name>
<dbReference type="Gene3D" id="3.20.140.10">
    <property type="entry name" value="nicotinate phosphoribosyltransferase"/>
    <property type="match status" value="1"/>
</dbReference>
<feature type="domain" description="Nicotinate/nicotinamide phosphoribosyltransferase" evidence="9">
    <location>
        <begin position="174"/>
        <end position="409"/>
    </location>
</feature>
<dbReference type="HAMAP" id="MF_00570">
    <property type="entry name" value="NAPRTase"/>
    <property type="match status" value="1"/>
</dbReference>
<comment type="pathway">
    <text evidence="1 8">Cofactor biosynthesis; NAD(+) biosynthesis; nicotinate D-ribonucleotide from nicotinate: step 1/1.</text>
</comment>
<evidence type="ECO:0000256" key="6">
    <source>
        <dbReference type="ARBA" id="ARBA00022642"/>
    </source>
</evidence>
<dbReference type="InterPro" id="IPR007229">
    <property type="entry name" value="Nic_PRibTrfase-Fam"/>
</dbReference>
<comment type="PTM">
    <text evidence="8">Transiently phosphorylated on a His residue during the reaction cycle. Phosphorylation strongly increases the affinity for substrates and increases the rate of nicotinate D-ribonucleotide production. Dephosphorylation regenerates the low-affinity form of the enzyme, leading to product release.</text>
</comment>
<dbReference type="Proteomes" id="UP000194127">
    <property type="component" value="Unassembled WGS sequence"/>
</dbReference>
<evidence type="ECO:0000256" key="5">
    <source>
        <dbReference type="ARBA" id="ARBA00022598"/>
    </source>
</evidence>
<dbReference type="Pfam" id="PF04095">
    <property type="entry name" value="NAPRTase"/>
    <property type="match status" value="1"/>
</dbReference>
<dbReference type="EMBL" id="KZ110603">
    <property type="protein sequence ID" value="OSX59050.1"/>
    <property type="molecule type" value="Genomic_DNA"/>
</dbReference>
<dbReference type="SUPFAM" id="SSF54675">
    <property type="entry name" value="Nicotinate/Quinolinate PRTase N-terminal domain-like"/>
    <property type="match status" value="1"/>
</dbReference>
<dbReference type="GeneID" id="36324635"/>
<dbReference type="PANTHER" id="PTHR11098:SF1">
    <property type="entry name" value="NICOTINATE PHOSPHORIBOSYLTRANSFERASE"/>
    <property type="match status" value="1"/>
</dbReference>
<keyword evidence="12" id="KW-1185">Reference proteome</keyword>
<dbReference type="UniPathway" id="UPA00253">
    <property type="reaction ID" value="UER00457"/>
</dbReference>
<dbReference type="RefSeq" id="XP_024335844.1">
    <property type="nucleotide sequence ID" value="XM_024479685.1"/>
</dbReference>
<dbReference type="PIRSF" id="PIRSF000484">
    <property type="entry name" value="NAPRT"/>
    <property type="match status" value="1"/>
</dbReference>
<evidence type="ECO:0000256" key="4">
    <source>
        <dbReference type="ARBA" id="ARBA00022553"/>
    </source>
</evidence>
<comment type="function">
    <text evidence="8">Catalyzes the synthesis of beta-nicotinate D-ribonucleotide from nicotinate and 5-phospho-D-ribose 1-phosphate at the expense of ATP.</text>
</comment>
<evidence type="ECO:0000256" key="8">
    <source>
        <dbReference type="RuleBase" id="RU003838"/>
    </source>
</evidence>
<comment type="catalytic activity">
    <reaction evidence="7 8">
        <text>5-phospho-alpha-D-ribose 1-diphosphate + nicotinate + ATP + H2O = nicotinate beta-D-ribonucleotide + ADP + phosphate + diphosphate</text>
        <dbReference type="Rhea" id="RHEA:36163"/>
        <dbReference type="ChEBI" id="CHEBI:15377"/>
        <dbReference type="ChEBI" id="CHEBI:30616"/>
        <dbReference type="ChEBI" id="CHEBI:32544"/>
        <dbReference type="ChEBI" id="CHEBI:33019"/>
        <dbReference type="ChEBI" id="CHEBI:43474"/>
        <dbReference type="ChEBI" id="CHEBI:57502"/>
        <dbReference type="ChEBI" id="CHEBI:58017"/>
        <dbReference type="ChEBI" id="CHEBI:456216"/>
        <dbReference type="EC" id="6.3.4.21"/>
    </reaction>
</comment>
<evidence type="ECO:0000259" key="9">
    <source>
        <dbReference type="Pfam" id="PF04095"/>
    </source>
</evidence>
<evidence type="ECO:0000256" key="7">
    <source>
        <dbReference type="ARBA" id="ARBA00048668"/>
    </source>
</evidence>
<dbReference type="NCBIfam" id="NF003704">
    <property type="entry name" value="PRK05321.1"/>
    <property type="match status" value="1"/>
</dbReference>
<dbReference type="InterPro" id="IPR036068">
    <property type="entry name" value="Nicotinate_pribotase-like_C"/>
</dbReference>
<dbReference type="Pfam" id="PF17767">
    <property type="entry name" value="NAPRTase_N"/>
    <property type="match status" value="1"/>
</dbReference>
<comment type="similarity">
    <text evidence="2 8">Belongs to the NAPRTase family.</text>
</comment>
<sequence>MSSPPDIVLPASFLDTDLYKFTMQQAVLHHFRDVQATYRFTHRDTDVLFTRDCFEQFKRSVSHFDQLRLADAERDWLGKACPYFTPEYLQYLSAYRFKVDQVRVQFLPVSADGQRGHLDIHAVGPWVETILWEVPLMACLSELYFRTVDTDWSYDGQDEAAYRKAETLLKAGCTFSDFGTRRRRTFETQRIVVEALIRASHDVNGGKLLGTSNVHLARKYNVSPIGTIAHEWFMAVGALKGYEHANALGLTLWEAVYPKDLLLALTDTFSTEVFFKDFLCNPDQARRWKGLRQDSGDPFKYAPRAKEVYEQLGINYHEKIIIFSDALNVDKAIKLKEQCDDIGFASSFGIGTSLTNDFESLSQAAHSKALNMVIKLASVNDLQCIKISDELTKNTGDPNTIKLVKHILSLP</sequence>
<dbReference type="AlphaFoldDB" id="A0A1X6MRZ1"/>
<evidence type="ECO:0000256" key="3">
    <source>
        <dbReference type="ARBA" id="ARBA00013236"/>
    </source>
</evidence>
<dbReference type="InterPro" id="IPR041525">
    <property type="entry name" value="N/Namide_PRibTrfase"/>
</dbReference>
<dbReference type="InterPro" id="IPR040727">
    <property type="entry name" value="NAPRTase_N"/>
</dbReference>
<evidence type="ECO:0000313" key="11">
    <source>
        <dbReference type="EMBL" id="OSX59050.1"/>
    </source>
</evidence>
<protein>
    <recommendedName>
        <fullName evidence="3 8">Nicotinate phosphoribosyltransferase</fullName>
        <ecNumber evidence="3 8">6.3.4.21</ecNumber>
    </recommendedName>
</protein>
<dbReference type="GO" id="GO:0034355">
    <property type="term" value="P:NAD+ biosynthetic process via the salvage pathway"/>
    <property type="evidence" value="ECO:0007669"/>
    <property type="project" value="TreeGrafter"/>
</dbReference>